<evidence type="ECO:0000313" key="3">
    <source>
        <dbReference type="Proteomes" id="UP001161691"/>
    </source>
</evidence>
<dbReference type="CDD" id="cd03143">
    <property type="entry name" value="A4_beta-galactosidase_middle_domain"/>
    <property type="match status" value="1"/>
</dbReference>
<proteinExistence type="predicted"/>
<organism evidence="2 3">
    <name type="scientific">Cohnella hashimotonis</name>
    <dbReference type="NCBI Taxonomy" id="2826895"/>
    <lineage>
        <taxon>Bacteria</taxon>
        <taxon>Bacillati</taxon>
        <taxon>Bacillota</taxon>
        <taxon>Bacilli</taxon>
        <taxon>Bacillales</taxon>
        <taxon>Paenibacillaceae</taxon>
        <taxon>Cohnella</taxon>
    </lineage>
</organism>
<reference evidence="2" key="1">
    <citation type="submission" date="2023-04" db="EMBL/GenBank/DDBJ databases">
        <title>Comparative genomic analysis of Cohnella hashimotonis sp. nov., isolated from the International Space Station.</title>
        <authorList>
            <person name="Venkateswaran K."/>
            <person name="Simpson A."/>
        </authorList>
    </citation>
    <scope>NUCLEOTIDE SEQUENCE</scope>
    <source>
        <strain evidence="2">F6_2S_P_1</strain>
    </source>
</reference>
<dbReference type="InterPro" id="IPR029062">
    <property type="entry name" value="Class_I_gatase-like"/>
</dbReference>
<keyword evidence="3" id="KW-1185">Reference proteome</keyword>
<protein>
    <submittedName>
        <fullName evidence="2">Uncharacterized protein</fullName>
    </submittedName>
</protein>
<dbReference type="RefSeq" id="WP_282907469.1">
    <property type="nucleotide sequence ID" value="NZ_JAGRPV010000001.1"/>
</dbReference>
<dbReference type="InterPro" id="IPR053161">
    <property type="entry name" value="Ulvan_degrading_GH"/>
</dbReference>
<feature type="region of interest" description="Disordered" evidence="1">
    <location>
        <begin position="1"/>
        <end position="27"/>
    </location>
</feature>
<name>A0ABT6TCA6_9BACL</name>
<dbReference type="EMBL" id="JAGRPV010000001">
    <property type="protein sequence ID" value="MDI4644467.1"/>
    <property type="molecule type" value="Genomic_DNA"/>
</dbReference>
<comment type="caution">
    <text evidence="2">The sequence shown here is derived from an EMBL/GenBank/DDBJ whole genome shotgun (WGS) entry which is preliminary data.</text>
</comment>
<evidence type="ECO:0000313" key="2">
    <source>
        <dbReference type="EMBL" id="MDI4644467.1"/>
    </source>
</evidence>
<evidence type="ECO:0000256" key="1">
    <source>
        <dbReference type="SAM" id="MobiDB-lite"/>
    </source>
</evidence>
<dbReference type="Gene3D" id="3.40.50.880">
    <property type="match status" value="1"/>
</dbReference>
<dbReference type="Proteomes" id="UP001161691">
    <property type="component" value="Unassembled WGS sequence"/>
</dbReference>
<accession>A0ABT6TCA6</accession>
<sequence>MHDKNEVNDADDANVANGGGENAFQTPPLRYRPYQIVHEWGDDPRTKLERLASLGIGGIVTNVPWDDRYLQAERAFRELAAHMEAAREMGLGIWLYDEKGYPSGSADGLTLSGHPELQARGLYRISVTGSGLAPVVVTLPEDGIRFYSASLHSLEEAANGTGAQCAETADDGSAVRTNGIEGEWVLHAYVEKYLYEGTHAQRNGWSPRRYPNLLDSRAVRRFIETTYEPYAAHIGQGRIGEAVSAFFTDEPSLMAAYQNTEETYARAVVPWTEALPGRFEREHGYALAPCLHALFEADGVAERTVRVQFYRTVAGLLAESYFRQLADWCGSRGIRFSGHALLEESMVYHVAYYGSLMRVLREMPFPGVDMLTTRPQRYLDDPFGYLLAPKFVSSAARAAGRRDVMAEICPVHFDPSGAFTYDGDASLSDMTGTANLLYMGGVTHINSYYGALDMEEERYRRYCAHVGRLGVMLEGAAHLPDVGVYYGIETYQADYKPIRQAVRHQPGPMWERHESLLATARELLSAGLDFNFLDDQAISDAKLKDGALEVGGISYRVLLMQGVEVIPLAVLEKLQRFEASGGRVVWTGKLPASGIYAGEHAEVVRRMRPCELVERGEAAVRIRAACSESIAEPVLRIAGVEGGERLLMSRYRKDGEELLMLFHAGDGIAEAVLEAWPEGIRGAIVSDPATGSQSRVTLPFRLQLQPHGCLFLQTMSEGVRQPCG</sequence>
<dbReference type="PANTHER" id="PTHR36848">
    <property type="entry name" value="DNA-BINDING PROTEIN (PUTATIVE SECRETED PROTEIN)-RELATED"/>
    <property type="match status" value="1"/>
</dbReference>
<gene>
    <name evidence="2" type="ORF">KB449_05805</name>
</gene>
<dbReference type="PANTHER" id="PTHR36848:SF2">
    <property type="entry name" value="SECRETED PROTEIN"/>
    <property type="match status" value="1"/>
</dbReference>